<name>A0A6A6N5R0_HEVBR</name>
<evidence type="ECO:0008006" key="6">
    <source>
        <dbReference type="Google" id="ProtNLM"/>
    </source>
</evidence>
<dbReference type="EMBL" id="JAAGAX010000002">
    <property type="protein sequence ID" value="KAF2321512.1"/>
    <property type="molecule type" value="Genomic_DNA"/>
</dbReference>
<accession>A0A6A6N5R0</accession>
<comment type="similarity">
    <text evidence="2">Belongs to the nucleoporin interacting component (NIC) family.</text>
</comment>
<evidence type="ECO:0000256" key="2">
    <source>
        <dbReference type="ARBA" id="ARBA00010186"/>
    </source>
</evidence>
<keyword evidence="5" id="KW-1185">Reference proteome</keyword>
<comment type="subcellular location">
    <subcellularLocation>
        <location evidence="1">Nucleus envelope</location>
    </subcellularLocation>
</comment>
<dbReference type="GO" id="GO:0005643">
    <property type="term" value="C:nuclear pore"/>
    <property type="evidence" value="ECO:0007669"/>
    <property type="project" value="InterPro"/>
</dbReference>
<evidence type="ECO:0000256" key="3">
    <source>
        <dbReference type="ARBA" id="ARBA00023242"/>
    </source>
</evidence>
<dbReference type="PANTHER" id="PTHR11225:SF4">
    <property type="entry name" value="NUCLEAR PORE COMPLEX PROTEIN NUP93"/>
    <property type="match status" value="1"/>
</dbReference>
<dbReference type="AlphaFoldDB" id="A0A6A6N5R0"/>
<reference evidence="4 5" key="1">
    <citation type="journal article" date="2020" name="Mol. Plant">
        <title>The Chromosome-Based Rubber Tree Genome Provides New Insights into Spurge Genome Evolution and Rubber Biosynthesis.</title>
        <authorList>
            <person name="Liu J."/>
            <person name="Shi C."/>
            <person name="Shi C.C."/>
            <person name="Li W."/>
            <person name="Zhang Q.J."/>
            <person name="Zhang Y."/>
            <person name="Li K."/>
            <person name="Lu H.F."/>
            <person name="Shi C."/>
            <person name="Zhu S.T."/>
            <person name="Xiao Z.Y."/>
            <person name="Nan H."/>
            <person name="Yue Y."/>
            <person name="Zhu X.G."/>
            <person name="Wu Y."/>
            <person name="Hong X.N."/>
            <person name="Fan G.Y."/>
            <person name="Tong Y."/>
            <person name="Zhang D."/>
            <person name="Mao C.L."/>
            <person name="Liu Y.L."/>
            <person name="Hao S.J."/>
            <person name="Liu W.Q."/>
            <person name="Lv M.Q."/>
            <person name="Zhang H.B."/>
            <person name="Liu Y."/>
            <person name="Hu-Tang G.R."/>
            <person name="Wang J.P."/>
            <person name="Wang J.H."/>
            <person name="Sun Y.H."/>
            <person name="Ni S.B."/>
            <person name="Chen W.B."/>
            <person name="Zhang X.C."/>
            <person name="Jiao Y.N."/>
            <person name="Eichler E.E."/>
            <person name="Li G.H."/>
            <person name="Liu X."/>
            <person name="Gao L.Z."/>
        </authorList>
    </citation>
    <scope>NUCLEOTIDE SEQUENCE [LARGE SCALE GENOMIC DNA]</scope>
    <source>
        <strain evidence="5">cv. GT1</strain>
        <tissue evidence="4">Leaf</tissue>
    </source>
</reference>
<comment type="caution">
    <text evidence="4">The sequence shown here is derived from an EMBL/GenBank/DDBJ whole genome shotgun (WGS) entry which is preliminary data.</text>
</comment>
<sequence length="1003" mass="111636">MANEQDMSSWTDLLHSSSKLLEQAAPSAQFPPLQRNLDQLEALSKKLKAKTLRTEAPSQSIAATRLLAREGINAEQLARDLKSFELKTTFEDVFPAEATSVEEYLQQVHEMAMVSAIQEAQKDNLRSFNDYMMKVLEEDWQKEKRDFLQSLSRISTLPRTNAVNTSTGAIRSGQIASVASSPQVSSGPSGMELATTANKPILERKASAYAEVVKSLNNARERGLQFKPATAFKSAYESLGIEASSGKSVNMQKIWHLVQTLMGENSTIHQNLSRKMSLVIGARRHLEWGHEKYIMDTIQSHPAQAALGGAVGNLQRIRAFLRIRLRDYGVLDFDAGDTRRQPPVDTTWQQIYFCLRTGYYDEARNVALTSRASQQFASLLTEWINAGGMVPAEIAAVASEECEKMLRMVDRVGRAAYDKKKLLLYAIVSGSRRQIDRLLRDLPTLFNTIEDFLWFKLSAVRDFHGETSSVVLNEGSVPYSLDDLQAYLNKFEPSYYTKNGKDPLVYPYVLLLSIQLLKAVLHLSKEVANEGYDIDAVHISIVLADHGVLSEVAGAGQKLGVMDAYAEISSIIRQYGSAHLRHGNLPVTLEYYAQAAAAVGGGELSWTGRGNVDQRRQRSLMLKQLLTELLLRDGGIYLLLGPRGIGEEGELVRFLNDINVRQQFLLEAARQCQETGLYDKSIEIQKRIGAFSVALDTINKCLSEAICALSRSKLDGESRTTGLIHSGNEILETYKYYPEVCSFEFLTNFLSLYLQQLISLQEREHVLEQETVLRQLEAILSVHKLARLGHYLDALREVAKIPFLPLDPRVPDVTLDAFQNLSPHVQACVPDFLKVALTCLDNVTDSDGSLRAMRAKIAQFLANNMNRNWPRDLYEKSYRSKRRPDLLPTMFSIDGDPWLAPDKLYHVLFCLFLTVFFSKLASLARYSFLRRHSVPVGSILSLAAGAAKEAADQFGFFPSAGASAKDAAADLLGVLIAAFALSISKTPDGSDSGQGQTRRVLPV</sequence>
<dbReference type="PANTHER" id="PTHR11225">
    <property type="entry name" value="NUCLEAR PORE COMPLEX PROTEIN NUP93 NUCLEOPORIN NUP93 DEAD EYE PROTEIN"/>
    <property type="match status" value="1"/>
</dbReference>
<dbReference type="GO" id="GO:0006606">
    <property type="term" value="P:protein import into nucleus"/>
    <property type="evidence" value="ECO:0007669"/>
    <property type="project" value="TreeGrafter"/>
</dbReference>
<evidence type="ECO:0000256" key="1">
    <source>
        <dbReference type="ARBA" id="ARBA00004259"/>
    </source>
</evidence>
<dbReference type="Pfam" id="PF04097">
    <property type="entry name" value="Nic96"/>
    <property type="match status" value="1"/>
</dbReference>
<dbReference type="GO" id="GO:0017056">
    <property type="term" value="F:structural constituent of nuclear pore"/>
    <property type="evidence" value="ECO:0007669"/>
    <property type="project" value="InterPro"/>
</dbReference>
<dbReference type="GO" id="GO:0016973">
    <property type="term" value="P:poly(A)+ mRNA export from nucleus"/>
    <property type="evidence" value="ECO:0007669"/>
    <property type="project" value="TreeGrafter"/>
</dbReference>
<dbReference type="InterPro" id="IPR007231">
    <property type="entry name" value="Nucleoporin_int_Nup93/Nic96"/>
</dbReference>
<keyword evidence="3" id="KW-0539">Nucleus</keyword>
<protein>
    <recommendedName>
        <fullName evidence="6">Nuclear pore protein</fullName>
    </recommendedName>
</protein>
<evidence type="ECO:0000313" key="5">
    <source>
        <dbReference type="Proteomes" id="UP000467840"/>
    </source>
</evidence>
<organism evidence="4 5">
    <name type="scientific">Hevea brasiliensis</name>
    <name type="common">Para rubber tree</name>
    <name type="synonym">Siphonia brasiliensis</name>
    <dbReference type="NCBI Taxonomy" id="3981"/>
    <lineage>
        <taxon>Eukaryota</taxon>
        <taxon>Viridiplantae</taxon>
        <taxon>Streptophyta</taxon>
        <taxon>Embryophyta</taxon>
        <taxon>Tracheophyta</taxon>
        <taxon>Spermatophyta</taxon>
        <taxon>Magnoliopsida</taxon>
        <taxon>eudicotyledons</taxon>
        <taxon>Gunneridae</taxon>
        <taxon>Pentapetalae</taxon>
        <taxon>rosids</taxon>
        <taxon>fabids</taxon>
        <taxon>Malpighiales</taxon>
        <taxon>Euphorbiaceae</taxon>
        <taxon>Crotonoideae</taxon>
        <taxon>Micrandreae</taxon>
        <taxon>Hevea</taxon>
    </lineage>
</organism>
<dbReference type="Proteomes" id="UP000467840">
    <property type="component" value="Chromosome 11"/>
</dbReference>
<gene>
    <name evidence="4" type="ORF">GH714_000194</name>
</gene>
<proteinExistence type="inferred from homology"/>
<evidence type="ECO:0000313" key="4">
    <source>
        <dbReference type="EMBL" id="KAF2321512.1"/>
    </source>
</evidence>